<feature type="compositionally biased region" description="Basic and acidic residues" evidence="1">
    <location>
        <begin position="7"/>
        <end position="20"/>
    </location>
</feature>
<evidence type="ECO:0000313" key="3">
    <source>
        <dbReference type="Proteomes" id="UP000064243"/>
    </source>
</evidence>
<feature type="region of interest" description="Disordered" evidence="1">
    <location>
        <begin position="1"/>
        <end position="20"/>
    </location>
</feature>
<protein>
    <recommendedName>
        <fullName evidence="4">Cytochrome C</fullName>
    </recommendedName>
</protein>
<dbReference type="Proteomes" id="UP000064243">
    <property type="component" value="Unassembled WGS sequence"/>
</dbReference>
<keyword evidence="3" id="KW-1185">Reference proteome</keyword>
<organism evidence="2 3">
    <name type="scientific">Thiobacillus denitrificans</name>
    <dbReference type="NCBI Taxonomy" id="36861"/>
    <lineage>
        <taxon>Bacteria</taxon>
        <taxon>Pseudomonadati</taxon>
        <taxon>Pseudomonadota</taxon>
        <taxon>Betaproteobacteria</taxon>
        <taxon>Nitrosomonadales</taxon>
        <taxon>Thiobacillaceae</taxon>
        <taxon>Thiobacillus</taxon>
    </lineage>
</organism>
<proteinExistence type="predicted"/>
<evidence type="ECO:0000313" key="2">
    <source>
        <dbReference type="EMBL" id="KVW95642.1"/>
    </source>
</evidence>
<sequence length="143" mass="15866">MTAVHAQDQHAQHPTSDHDARVVLELTSSERVMILEEMRMFLTGVQKMTGALGQQDMPAVAEAARDMGQKMVHEVPPALRAKLPMEFRQLGFSVHRDFDQIALDADSLKDVSYSLGQLSATLQKCVACHATYQIQTPALNARH</sequence>
<comment type="caution">
    <text evidence="2">The sequence shown here is derived from an EMBL/GenBank/DDBJ whole genome shotgun (WGS) entry which is preliminary data.</text>
</comment>
<dbReference type="EMBL" id="LDUG01000025">
    <property type="protein sequence ID" value="KVW95642.1"/>
    <property type="molecule type" value="Genomic_DNA"/>
</dbReference>
<dbReference type="InterPro" id="IPR010980">
    <property type="entry name" value="Cyt_c/b562"/>
</dbReference>
<evidence type="ECO:0000256" key="1">
    <source>
        <dbReference type="SAM" id="MobiDB-lite"/>
    </source>
</evidence>
<dbReference type="PATRIC" id="fig|36861.3.peg.1793"/>
<gene>
    <name evidence="2" type="ORF">ABW22_10635</name>
</gene>
<dbReference type="GO" id="GO:0005506">
    <property type="term" value="F:iron ion binding"/>
    <property type="evidence" value="ECO:0007669"/>
    <property type="project" value="InterPro"/>
</dbReference>
<dbReference type="GO" id="GO:0020037">
    <property type="term" value="F:heme binding"/>
    <property type="evidence" value="ECO:0007669"/>
    <property type="project" value="InterPro"/>
</dbReference>
<accession>A0A119CVT6</accession>
<dbReference type="SUPFAM" id="SSF47175">
    <property type="entry name" value="Cytochromes"/>
    <property type="match status" value="1"/>
</dbReference>
<dbReference type="GO" id="GO:0022900">
    <property type="term" value="P:electron transport chain"/>
    <property type="evidence" value="ECO:0007669"/>
    <property type="project" value="InterPro"/>
</dbReference>
<dbReference type="GO" id="GO:0009055">
    <property type="term" value="F:electron transfer activity"/>
    <property type="evidence" value="ECO:0007669"/>
    <property type="project" value="InterPro"/>
</dbReference>
<dbReference type="AlphaFoldDB" id="A0A119CVT6"/>
<evidence type="ECO:0008006" key="4">
    <source>
        <dbReference type="Google" id="ProtNLM"/>
    </source>
</evidence>
<name>A0A119CVT6_THIDE</name>
<reference evidence="2 3" key="1">
    <citation type="journal article" date="2015" name="Appl. Environ. Microbiol.">
        <title>Aerobic and Anaerobic Thiosulfate Oxidation by a Cold-Adapted, Subglacial Chemoautotroph.</title>
        <authorList>
            <person name="Harrold Z.R."/>
            <person name="Skidmore M.L."/>
            <person name="Hamilton T.L."/>
            <person name="Desch L."/>
            <person name="Amada K."/>
            <person name="van Gelder W."/>
            <person name="Glover K."/>
            <person name="Roden E.E."/>
            <person name="Boyd E.S."/>
        </authorList>
    </citation>
    <scope>NUCLEOTIDE SEQUENCE [LARGE SCALE GENOMIC DNA]</scope>
    <source>
        <strain evidence="2 3">RG</strain>
    </source>
</reference>